<evidence type="ECO:0000313" key="3">
    <source>
        <dbReference type="Proteomes" id="UP000789342"/>
    </source>
</evidence>
<keyword evidence="1" id="KW-0812">Transmembrane</keyword>
<gene>
    <name evidence="2" type="ORF">AMORRO_LOCUS12077</name>
</gene>
<keyword evidence="1" id="KW-0472">Membrane</keyword>
<reference evidence="2" key="1">
    <citation type="submission" date="2021-06" db="EMBL/GenBank/DDBJ databases">
        <authorList>
            <person name="Kallberg Y."/>
            <person name="Tangrot J."/>
            <person name="Rosling A."/>
        </authorList>
    </citation>
    <scope>NUCLEOTIDE SEQUENCE</scope>
    <source>
        <strain evidence="2">CL551</strain>
    </source>
</reference>
<organism evidence="2 3">
    <name type="scientific">Acaulospora morrowiae</name>
    <dbReference type="NCBI Taxonomy" id="94023"/>
    <lineage>
        <taxon>Eukaryota</taxon>
        <taxon>Fungi</taxon>
        <taxon>Fungi incertae sedis</taxon>
        <taxon>Mucoromycota</taxon>
        <taxon>Glomeromycotina</taxon>
        <taxon>Glomeromycetes</taxon>
        <taxon>Diversisporales</taxon>
        <taxon>Acaulosporaceae</taxon>
        <taxon>Acaulospora</taxon>
    </lineage>
</organism>
<evidence type="ECO:0000313" key="2">
    <source>
        <dbReference type="EMBL" id="CAG8700085.1"/>
    </source>
</evidence>
<keyword evidence="3" id="KW-1185">Reference proteome</keyword>
<keyword evidence="1" id="KW-1133">Transmembrane helix</keyword>
<name>A0A9N9HPZ3_9GLOM</name>
<evidence type="ECO:0000256" key="1">
    <source>
        <dbReference type="SAM" id="Phobius"/>
    </source>
</evidence>
<proteinExistence type="predicted"/>
<feature type="non-terminal residue" evidence="2">
    <location>
        <position position="1"/>
    </location>
</feature>
<dbReference type="AlphaFoldDB" id="A0A9N9HPZ3"/>
<sequence length="128" mass="14248">MGDILCVAYVPPVQNTCPINHHVYFDKGNCGVKKIDHISFGWSVQIALCATGAFFSQALVATPRSNGSPPCRDRPRNVRHVKNRLMKSFGGDLKRTSWGLFLVAATWLHAIAVKLVGLDRDVDKKWSR</sequence>
<comment type="caution">
    <text evidence="2">The sequence shown here is derived from an EMBL/GenBank/DDBJ whole genome shotgun (WGS) entry which is preliminary data.</text>
</comment>
<protein>
    <submittedName>
        <fullName evidence="2">9148_t:CDS:1</fullName>
    </submittedName>
</protein>
<dbReference type="EMBL" id="CAJVPV010016853">
    <property type="protein sequence ID" value="CAG8700085.1"/>
    <property type="molecule type" value="Genomic_DNA"/>
</dbReference>
<dbReference type="Proteomes" id="UP000789342">
    <property type="component" value="Unassembled WGS sequence"/>
</dbReference>
<feature type="transmembrane region" description="Helical" evidence="1">
    <location>
        <begin position="98"/>
        <end position="118"/>
    </location>
</feature>
<accession>A0A9N9HPZ3</accession>